<feature type="domain" description="YoaR-like putative peptidoglycan binding" evidence="2">
    <location>
        <begin position="251"/>
        <end position="319"/>
    </location>
</feature>
<accession>A0ABS7RLK4</accession>
<keyword evidence="4" id="KW-1185">Reference proteome</keyword>
<dbReference type="InterPro" id="IPR007391">
    <property type="entry name" value="Vancomycin_resist_VanW"/>
</dbReference>
<protein>
    <submittedName>
        <fullName evidence="3">VanW family protein</fullName>
    </submittedName>
</protein>
<keyword evidence="1" id="KW-1133">Transmembrane helix</keyword>
<evidence type="ECO:0000313" key="4">
    <source>
        <dbReference type="Proteomes" id="UP000754710"/>
    </source>
</evidence>
<comment type="caution">
    <text evidence="3">The sequence shown here is derived from an EMBL/GenBank/DDBJ whole genome shotgun (WGS) entry which is preliminary data.</text>
</comment>
<evidence type="ECO:0000313" key="3">
    <source>
        <dbReference type="EMBL" id="MBY9075387.1"/>
    </source>
</evidence>
<organism evidence="3 4">
    <name type="scientific">Nocardioides jiangsuensis</name>
    <dbReference type="NCBI Taxonomy" id="2866161"/>
    <lineage>
        <taxon>Bacteria</taxon>
        <taxon>Bacillati</taxon>
        <taxon>Actinomycetota</taxon>
        <taxon>Actinomycetes</taxon>
        <taxon>Propionibacteriales</taxon>
        <taxon>Nocardioidaceae</taxon>
        <taxon>Nocardioides</taxon>
    </lineage>
</organism>
<name>A0ABS7RLK4_9ACTN</name>
<keyword evidence="1" id="KW-0812">Transmembrane</keyword>
<dbReference type="EMBL" id="JAIEZQ010000002">
    <property type="protein sequence ID" value="MBY9075387.1"/>
    <property type="molecule type" value="Genomic_DNA"/>
</dbReference>
<feature type="transmembrane region" description="Helical" evidence="1">
    <location>
        <begin position="15"/>
        <end position="37"/>
    </location>
</feature>
<feature type="domain" description="YoaR-like putative peptidoglycan binding" evidence="2">
    <location>
        <begin position="87"/>
        <end position="192"/>
    </location>
</feature>
<sequence length="576" mass="62822">MSDQPYRQRNNDRRVGAWLLTGLAVLFGGLYVAGYLFTGDRVPRGTSVAGVEIGGLTPVAARAELADGLRARDGAIVVSADGQRRRIDPAEAGLDVDVEATVEQAGGGRSWNPARMWDYFTGGDDLEPVVTVDETRLGEEVESFAKEIDEPAREGRISFKGGEADPRYPEPGQRLDRAKAEDAVVAAYLGGDEVVPLEVDVVEPEVSEKKVRSAMEDFANPAMSAPVVFVLASQNVVLRPPAYADALSMKPENGSLVPQLDEKKLLAALRPATSSAELAPRDATVKLVNGSPKVVPGRNGVTFDPKQVTEQFLSLVVQRGRNRTMEVKSVIDRPDFDAADAAKLGIEEVVSSFTTQFPHADYRNVNLGRAAELVNGTVLKPGETFSLNDTVGERTVANGFTEGFIISDGVFKEDLGGGVSQVATTLFNAAFFAGLEDVEHKPHSFYIDRYPIGREATVVWGAVDLRFKNDTPHGILIQSWVNPSTPSSYGSMNVRMWSTKYWNITAGVSDRYDITEEDTRYVEDKDCVENDGYGGFDIDVYRYFRRAGSDELVRKETMHTTYTPSDTVICGKDPNA</sequence>
<dbReference type="RefSeq" id="WP_221025145.1">
    <property type="nucleotide sequence ID" value="NZ_JAIEZQ010000002.1"/>
</dbReference>
<dbReference type="InterPro" id="IPR052913">
    <property type="entry name" value="Glycopeptide_resist_protein"/>
</dbReference>
<gene>
    <name evidence="3" type="ORF">K1X13_11205</name>
</gene>
<dbReference type="Proteomes" id="UP000754710">
    <property type="component" value="Unassembled WGS sequence"/>
</dbReference>
<dbReference type="PANTHER" id="PTHR35788">
    <property type="entry name" value="EXPORTED PROTEIN-RELATED"/>
    <property type="match status" value="1"/>
</dbReference>
<proteinExistence type="predicted"/>
<dbReference type="PANTHER" id="PTHR35788:SF1">
    <property type="entry name" value="EXPORTED PROTEIN"/>
    <property type="match status" value="1"/>
</dbReference>
<dbReference type="Pfam" id="PF04294">
    <property type="entry name" value="VanW"/>
    <property type="match status" value="1"/>
</dbReference>
<dbReference type="InterPro" id="IPR022029">
    <property type="entry name" value="YoaR-like_PG-bd"/>
</dbReference>
<evidence type="ECO:0000259" key="2">
    <source>
        <dbReference type="Pfam" id="PF12229"/>
    </source>
</evidence>
<dbReference type="Pfam" id="PF12229">
    <property type="entry name" value="PG_binding_4"/>
    <property type="match status" value="2"/>
</dbReference>
<evidence type="ECO:0000256" key="1">
    <source>
        <dbReference type="SAM" id="Phobius"/>
    </source>
</evidence>
<keyword evidence="1" id="KW-0472">Membrane</keyword>
<reference evidence="3 4" key="1">
    <citation type="submission" date="2021-08" db="EMBL/GenBank/DDBJ databases">
        <title>Nocardioides bacterium WL0053 sp. nov., isolated from the sediment.</title>
        <authorList>
            <person name="Wang L."/>
            <person name="Zhang D."/>
            <person name="Zhang A."/>
        </authorList>
    </citation>
    <scope>NUCLEOTIDE SEQUENCE [LARGE SCALE GENOMIC DNA]</scope>
    <source>
        <strain evidence="3 4">WL0053</strain>
    </source>
</reference>